<evidence type="ECO:0000313" key="18">
    <source>
        <dbReference type="EMBL" id="MBM3316586.1"/>
    </source>
</evidence>
<feature type="domain" description="Mur ligase N-terminal catalytic" evidence="15">
    <location>
        <begin position="8"/>
        <end position="107"/>
    </location>
</feature>
<keyword evidence="5 14" id="KW-0436">Ligase</keyword>
<dbReference type="GO" id="GO:0009252">
    <property type="term" value="P:peptidoglycan biosynthetic process"/>
    <property type="evidence" value="ECO:0007669"/>
    <property type="project" value="UniProtKB-UniRule"/>
</dbReference>
<evidence type="ECO:0000259" key="15">
    <source>
        <dbReference type="Pfam" id="PF01225"/>
    </source>
</evidence>
<comment type="function">
    <text evidence="14">Cell wall formation.</text>
</comment>
<dbReference type="SUPFAM" id="SSF53623">
    <property type="entry name" value="MurD-like peptide ligases, catalytic domain"/>
    <property type="match status" value="1"/>
</dbReference>
<keyword evidence="11 14" id="KW-0131">Cell cycle</keyword>
<evidence type="ECO:0000256" key="4">
    <source>
        <dbReference type="ARBA" id="ARBA00022490"/>
    </source>
</evidence>
<evidence type="ECO:0000256" key="13">
    <source>
        <dbReference type="ARBA" id="ARBA00047833"/>
    </source>
</evidence>
<dbReference type="PANTHER" id="PTHR43445">
    <property type="entry name" value="UDP-N-ACETYLMURAMATE--L-ALANINE LIGASE-RELATED"/>
    <property type="match status" value="1"/>
</dbReference>
<comment type="caution">
    <text evidence="18">The sequence shown here is derived from an EMBL/GenBank/DDBJ whole genome shotgun (WGS) entry which is preliminary data.</text>
</comment>
<sequence>MQGTVRRTHFVGIGGTGMCGLAEILLTLRYEVSGSDLTVTTDAVERLERLGARVFAGHAAEHVRGRDLIVVSSAIREDNPEYREARRLGIPILKRGQMLAEIMRLKYGIAVSGAHGKTTTTSLIGHLLAGAGLDPTVVVGGRVRSLGSNARLGTGDIFVAEADESDGSFLEILPTLAVVTNVDREHLDHYGDLEAIRQAFLRFMRGVPFYGAAIVCGDDPQLLGLLPDVNRPILTYGAGVDCRVRAEGIVPQARGSRFRVLAEGRDLGEFSVPVPGRHNVQNALAALSVGLFLGIPADRLRRDLATFEGVGRRFEMRGEEGGVTHIDDYAHHPTEIAAVLGAAREVFGDRRLVVLFQPHRYTRTAALGEEFARAFRDADLLALTEIYPAGERPIPGVSAEALAGPIERESGVAVRYAAGAGDATALLPDWLRPGDVLITLGAGSVWQWGDAILAEIRRRQGASAAARTGEGLRG</sequence>
<dbReference type="Gene3D" id="3.40.50.720">
    <property type="entry name" value="NAD(P)-binding Rossmann-like Domain"/>
    <property type="match status" value="1"/>
</dbReference>
<dbReference type="GO" id="GO:0005524">
    <property type="term" value="F:ATP binding"/>
    <property type="evidence" value="ECO:0007669"/>
    <property type="project" value="UniProtKB-UniRule"/>
</dbReference>
<evidence type="ECO:0000256" key="5">
    <source>
        <dbReference type="ARBA" id="ARBA00022598"/>
    </source>
</evidence>
<dbReference type="PANTHER" id="PTHR43445:SF3">
    <property type="entry name" value="UDP-N-ACETYLMURAMATE--L-ALANINE LIGASE"/>
    <property type="match status" value="1"/>
</dbReference>
<evidence type="ECO:0000256" key="7">
    <source>
        <dbReference type="ARBA" id="ARBA00022741"/>
    </source>
</evidence>
<evidence type="ECO:0000313" key="19">
    <source>
        <dbReference type="Proteomes" id="UP000748308"/>
    </source>
</evidence>
<evidence type="ECO:0000256" key="9">
    <source>
        <dbReference type="ARBA" id="ARBA00022960"/>
    </source>
</evidence>
<dbReference type="InterPro" id="IPR013221">
    <property type="entry name" value="Mur_ligase_cen"/>
</dbReference>
<gene>
    <name evidence="14" type="primary">murC</name>
    <name evidence="18" type="ORF">FJY75_01910</name>
</gene>
<dbReference type="Gene3D" id="3.40.1190.10">
    <property type="entry name" value="Mur-like, catalytic domain"/>
    <property type="match status" value="1"/>
</dbReference>
<keyword evidence="6 14" id="KW-0132">Cell division</keyword>
<evidence type="ECO:0000256" key="3">
    <source>
        <dbReference type="ARBA" id="ARBA00012211"/>
    </source>
</evidence>
<dbReference type="Pfam" id="PF01225">
    <property type="entry name" value="Mur_ligase"/>
    <property type="match status" value="1"/>
</dbReference>
<reference evidence="18" key="1">
    <citation type="submission" date="2019-03" db="EMBL/GenBank/DDBJ databases">
        <title>Lake Tanganyika Metagenome-Assembled Genomes (MAGs).</title>
        <authorList>
            <person name="Tran P."/>
        </authorList>
    </citation>
    <scope>NUCLEOTIDE SEQUENCE</scope>
    <source>
        <strain evidence="18">M_DeepCast_400m_m2_100</strain>
    </source>
</reference>
<comment type="similarity">
    <text evidence="14">Belongs to the MurCDEF family.</text>
</comment>
<evidence type="ECO:0000259" key="17">
    <source>
        <dbReference type="Pfam" id="PF08245"/>
    </source>
</evidence>
<feature type="binding site" evidence="14">
    <location>
        <begin position="113"/>
        <end position="119"/>
    </location>
    <ligand>
        <name>ATP</name>
        <dbReference type="ChEBI" id="CHEBI:30616"/>
    </ligand>
</feature>
<dbReference type="EC" id="6.3.2.8" evidence="3 14"/>
<evidence type="ECO:0000256" key="6">
    <source>
        <dbReference type="ARBA" id="ARBA00022618"/>
    </source>
</evidence>
<keyword evidence="10 14" id="KW-0573">Peptidoglycan synthesis</keyword>
<feature type="domain" description="Mur ligase C-terminal" evidence="16">
    <location>
        <begin position="312"/>
        <end position="443"/>
    </location>
</feature>
<evidence type="ECO:0000256" key="11">
    <source>
        <dbReference type="ARBA" id="ARBA00023306"/>
    </source>
</evidence>
<dbReference type="SUPFAM" id="SSF51984">
    <property type="entry name" value="MurCD N-terminal domain"/>
    <property type="match status" value="1"/>
</dbReference>
<dbReference type="Pfam" id="PF08245">
    <property type="entry name" value="Mur_ligase_M"/>
    <property type="match status" value="1"/>
</dbReference>
<dbReference type="Pfam" id="PF02875">
    <property type="entry name" value="Mur_ligase_C"/>
    <property type="match status" value="1"/>
</dbReference>
<dbReference type="InterPro" id="IPR004101">
    <property type="entry name" value="Mur_ligase_C"/>
</dbReference>
<dbReference type="GO" id="GO:0051301">
    <property type="term" value="P:cell division"/>
    <property type="evidence" value="ECO:0007669"/>
    <property type="project" value="UniProtKB-KW"/>
</dbReference>
<feature type="domain" description="Mur ligase central" evidence="17">
    <location>
        <begin position="111"/>
        <end position="289"/>
    </location>
</feature>
<dbReference type="GO" id="GO:0005737">
    <property type="term" value="C:cytoplasm"/>
    <property type="evidence" value="ECO:0007669"/>
    <property type="project" value="UniProtKB-SubCell"/>
</dbReference>
<keyword evidence="12 14" id="KW-0961">Cell wall biogenesis/degradation</keyword>
<dbReference type="GO" id="GO:0008360">
    <property type="term" value="P:regulation of cell shape"/>
    <property type="evidence" value="ECO:0007669"/>
    <property type="project" value="UniProtKB-KW"/>
</dbReference>
<name>A0A937X9Y2_UNCEI</name>
<comment type="catalytic activity">
    <reaction evidence="13 14">
        <text>UDP-N-acetyl-alpha-D-muramate + L-alanine + ATP = UDP-N-acetyl-alpha-D-muramoyl-L-alanine + ADP + phosphate + H(+)</text>
        <dbReference type="Rhea" id="RHEA:23372"/>
        <dbReference type="ChEBI" id="CHEBI:15378"/>
        <dbReference type="ChEBI" id="CHEBI:30616"/>
        <dbReference type="ChEBI" id="CHEBI:43474"/>
        <dbReference type="ChEBI" id="CHEBI:57972"/>
        <dbReference type="ChEBI" id="CHEBI:70757"/>
        <dbReference type="ChEBI" id="CHEBI:83898"/>
        <dbReference type="ChEBI" id="CHEBI:456216"/>
        <dbReference type="EC" id="6.3.2.8"/>
    </reaction>
</comment>
<evidence type="ECO:0000256" key="1">
    <source>
        <dbReference type="ARBA" id="ARBA00004496"/>
    </source>
</evidence>
<dbReference type="InterPro" id="IPR005758">
    <property type="entry name" value="UDP-N-AcMur_Ala_ligase_MurC"/>
</dbReference>
<proteinExistence type="inferred from homology"/>
<evidence type="ECO:0000256" key="10">
    <source>
        <dbReference type="ARBA" id="ARBA00022984"/>
    </source>
</evidence>
<dbReference type="GO" id="GO:0008763">
    <property type="term" value="F:UDP-N-acetylmuramate-L-alanine ligase activity"/>
    <property type="evidence" value="ECO:0007669"/>
    <property type="project" value="UniProtKB-UniRule"/>
</dbReference>
<keyword evidence="7 14" id="KW-0547">Nucleotide-binding</keyword>
<dbReference type="GO" id="GO:0071555">
    <property type="term" value="P:cell wall organization"/>
    <property type="evidence" value="ECO:0007669"/>
    <property type="project" value="UniProtKB-KW"/>
</dbReference>
<evidence type="ECO:0000259" key="16">
    <source>
        <dbReference type="Pfam" id="PF02875"/>
    </source>
</evidence>
<evidence type="ECO:0000256" key="2">
    <source>
        <dbReference type="ARBA" id="ARBA00004752"/>
    </source>
</evidence>
<keyword evidence="4 14" id="KW-0963">Cytoplasm</keyword>
<dbReference type="SUPFAM" id="SSF53244">
    <property type="entry name" value="MurD-like peptide ligases, peptide-binding domain"/>
    <property type="match status" value="1"/>
</dbReference>
<dbReference type="Gene3D" id="3.90.190.20">
    <property type="entry name" value="Mur ligase, C-terminal domain"/>
    <property type="match status" value="1"/>
</dbReference>
<dbReference type="InterPro" id="IPR000713">
    <property type="entry name" value="Mur_ligase_N"/>
</dbReference>
<keyword evidence="8 14" id="KW-0067">ATP-binding</keyword>
<comment type="subcellular location">
    <subcellularLocation>
        <location evidence="1 14">Cytoplasm</location>
    </subcellularLocation>
</comment>
<dbReference type="EMBL" id="VGIY01000024">
    <property type="protein sequence ID" value="MBM3316586.1"/>
    <property type="molecule type" value="Genomic_DNA"/>
</dbReference>
<evidence type="ECO:0000256" key="8">
    <source>
        <dbReference type="ARBA" id="ARBA00022840"/>
    </source>
</evidence>
<dbReference type="Proteomes" id="UP000748308">
    <property type="component" value="Unassembled WGS sequence"/>
</dbReference>
<dbReference type="InterPro" id="IPR036615">
    <property type="entry name" value="Mur_ligase_C_dom_sf"/>
</dbReference>
<organism evidence="18 19">
    <name type="scientific">Eiseniibacteriota bacterium</name>
    <dbReference type="NCBI Taxonomy" id="2212470"/>
    <lineage>
        <taxon>Bacteria</taxon>
        <taxon>Candidatus Eiseniibacteriota</taxon>
    </lineage>
</organism>
<evidence type="ECO:0000256" key="12">
    <source>
        <dbReference type="ARBA" id="ARBA00023316"/>
    </source>
</evidence>
<dbReference type="InterPro" id="IPR050061">
    <property type="entry name" value="MurCDEF_pg_biosynth"/>
</dbReference>
<comment type="pathway">
    <text evidence="2 14">Cell wall biogenesis; peptidoglycan biosynthesis.</text>
</comment>
<dbReference type="AlphaFoldDB" id="A0A937X9Y2"/>
<dbReference type="NCBIfam" id="TIGR01082">
    <property type="entry name" value="murC"/>
    <property type="match status" value="1"/>
</dbReference>
<evidence type="ECO:0000256" key="14">
    <source>
        <dbReference type="HAMAP-Rule" id="MF_00046"/>
    </source>
</evidence>
<protein>
    <recommendedName>
        <fullName evidence="3 14">UDP-N-acetylmuramate--L-alanine ligase</fullName>
        <ecNumber evidence="3 14">6.3.2.8</ecNumber>
    </recommendedName>
    <alternativeName>
        <fullName evidence="14">UDP-N-acetylmuramoyl-L-alanine synthetase</fullName>
    </alternativeName>
</protein>
<keyword evidence="9 14" id="KW-0133">Cell shape</keyword>
<dbReference type="HAMAP" id="MF_00046">
    <property type="entry name" value="MurC"/>
    <property type="match status" value="1"/>
</dbReference>
<dbReference type="InterPro" id="IPR036565">
    <property type="entry name" value="Mur-like_cat_sf"/>
</dbReference>
<accession>A0A937X9Y2</accession>